<evidence type="ECO:0000313" key="5">
    <source>
        <dbReference type="EMBL" id="KAL3770235.1"/>
    </source>
</evidence>
<sequence>MAGLGRRSHYRKHLTDAVLHDLPEPDEALGQRIARVVGTRGGNMFDVVVAPPSADIKSLKNDNDSSIKTPQLAFLPTKFRKLVWIKRNDFVIVECGDEEETTADNNDQDTKKEGTTGFRYVISHILYKDQVKHIKSKGLWPADSFFEDDLVERGQKTKKPQDENDQQQDDDEEASDDEYEYANNNGGIVFDDPLSDELMVNTNRIAAMRVEDSSSDESDD</sequence>
<feature type="compositionally biased region" description="Acidic residues" evidence="3">
    <location>
        <begin position="163"/>
        <end position="180"/>
    </location>
</feature>
<dbReference type="AlphaFoldDB" id="A0ABD3NC18"/>
<gene>
    <name evidence="5" type="ORF">ACHAWO_009549</name>
</gene>
<dbReference type="InterPro" id="IPR039294">
    <property type="entry name" value="EIF1AD"/>
</dbReference>
<dbReference type="PANTHER" id="PTHR21641">
    <property type="entry name" value="TRANSLATION INITIATION FACTOR-RELATED"/>
    <property type="match status" value="1"/>
</dbReference>
<proteinExistence type="inferred from homology"/>
<evidence type="ECO:0000256" key="2">
    <source>
        <dbReference type="ARBA" id="ARBA00022884"/>
    </source>
</evidence>
<dbReference type="InterPro" id="IPR006196">
    <property type="entry name" value="RNA-binding_domain_S1_IF1"/>
</dbReference>
<dbReference type="InterPro" id="IPR001253">
    <property type="entry name" value="TIF_eIF-1A"/>
</dbReference>
<dbReference type="PANTHER" id="PTHR21641:SF0">
    <property type="entry name" value="RNA-BINDING PROTEIN EIF1AD-RELATED"/>
    <property type="match status" value="1"/>
</dbReference>
<dbReference type="EMBL" id="JALLPJ020001316">
    <property type="protein sequence ID" value="KAL3770235.1"/>
    <property type="molecule type" value="Genomic_DNA"/>
</dbReference>
<feature type="region of interest" description="Disordered" evidence="3">
    <location>
        <begin position="155"/>
        <end position="195"/>
    </location>
</feature>
<dbReference type="InterPro" id="IPR012340">
    <property type="entry name" value="NA-bd_OB-fold"/>
</dbReference>
<protein>
    <recommendedName>
        <fullName evidence="4">S1-like domain-containing protein</fullName>
    </recommendedName>
</protein>
<accession>A0ABD3NC18</accession>
<keyword evidence="2" id="KW-0694">RNA-binding</keyword>
<dbReference type="GO" id="GO:0003723">
    <property type="term" value="F:RNA binding"/>
    <property type="evidence" value="ECO:0007669"/>
    <property type="project" value="UniProtKB-KW"/>
</dbReference>
<reference evidence="5 6" key="1">
    <citation type="submission" date="2024-10" db="EMBL/GenBank/DDBJ databases">
        <title>Updated reference genomes for cyclostephanoid diatoms.</title>
        <authorList>
            <person name="Roberts W.R."/>
            <person name="Alverson A.J."/>
        </authorList>
    </citation>
    <scope>NUCLEOTIDE SEQUENCE [LARGE SCALE GENOMIC DNA]</scope>
    <source>
        <strain evidence="5 6">AJA010-31</strain>
    </source>
</reference>
<evidence type="ECO:0000256" key="3">
    <source>
        <dbReference type="SAM" id="MobiDB-lite"/>
    </source>
</evidence>
<evidence type="ECO:0000259" key="4">
    <source>
        <dbReference type="Pfam" id="PF01176"/>
    </source>
</evidence>
<comment type="similarity">
    <text evidence="1">Belongs to the EIF1AD family.</text>
</comment>
<dbReference type="Proteomes" id="UP001530400">
    <property type="component" value="Unassembled WGS sequence"/>
</dbReference>
<organism evidence="5 6">
    <name type="scientific">Cyclotella atomus</name>
    <dbReference type="NCBI Taxonomy" id="382360"/>
    <lineage>
        <taxon>Eukaryota</taxon>
        <taxon>Sar</taxon>
        <taxon>Stramenopiles</taxon>
        <taxon>Ochrophyta</taxon>
        <taxon>Bacillariophyta</taxon>
        <taxon>Coscinodiscophyceae</taxon>
        <taxon>Thalassiosirophycidae</taxon>
        <taxon>Stephanodiscales</taxon>
        <taxon>Stephanodiscaceae</taxon>
        <taxon>Cyclotella</taxon>
    </lineage>
</organism>
<comment type="caution">
    <text evidence="5">The sequence shown here is derived from an EMBL/GenBank/DDBJ whole genome shotgun (WGS) entry which is preliminary data.</text>
</comment>
<dbReference type="SMART" id="SM00652">
    <property type="entry name" value="eIF1a"/>
    <property type="match status" value="1"/>
</dbReference>
<keyword evidence="6" id="KW-1185">Reference proteome</keyword>
<name>A0ABD3NC18_9STRA</name>
<evidence type="ECO:0000256" key="1">
    <source>
        <dbReference type="ARBA" id="ARBA00007340"/>
    </source>
</evidence>
<evidence type="ECO:0000313" key="6">
    <source>
        <dbReference type="Proteomes" id="UP001530400"/>
    </source>
</evidence>
<dbReference type="SUPFAM" id="SSF50249">
    <property type="entry name" value="Nucleic acid-binding proteins"/>
    <property type="match status" value="1"/>
</dbReference>
<dbReference type="Gene3D" id="2.40.50.140">
    <property type="entry name" value="Nucleic acid-binding proteins"/>
    <property type="match status" value="1"/>
</dbReference>
<feature type="domain" description="S1-like" evidence="4">
    <location>
        <begin position="72"/>
        <end position="103"/>
    </location>
</feature>
<dbReference type="Pfam" id="PF01176">
    <property type="entry name" value="eIF-1a"/>
    <property type="match status" value="1"/>
</dbReference>